<evidence type="ECO:0000313" key="1">
    <source>
        <dbReference type="EMBL" id="MFF4779443.1"/>
    </source>
</evidence>
<proteinExistence type="predicted"/>
<dbReference type="RefSeq" id="WP_218006978.1">
    <property type="nucleotide sequence ID" value="NZ_BBYK01000053.1"/>
</dbReference>
<accession>A0ABW6VKE6</accession>
<comment type="caution">
    <text evidence="1">The sequence shown here is derived from an EMBL/GenBank/DDBJ whole genome shotgun (WGS) entry which is preliminary data.</text>
</comment>
<protein>
    <submittedName>
        <fullName evidence="1">Uncharacterized protein</fullName>
    </submittedName>
</protein>
<dbReference type="Proteomes" id="UP001602119">
    <property type="component" value="Unassembled WGS sequence"/>
</dbReference>
<organism evidence="1 2">
    <name type="scientific">Microtetraspora fusca</name>
    <dbReference type="NCBI Taxonomy" id="1997"/>
    <lineage>
        <taxon>Bacteria</taxon>
        <taxon>Bacillati</taxon>
        <taxon>Actinomycetota</taxon>
        <taxon>Actinomycetes</taxon>
        <taxon>Streptosporangiales</taxon>
        <taxon>Streptosporangiaceae</taxon>
        <taxon>Microtetraspora</taxon>
    </lineage>
</organism>
<gene>
    <name evidence="1" type="ORF">ACFY05_42170</name>
</gene>
<name>A0ABW6VKE6_MICFU</name>
<keyword evidence="2" id="KW-1185">Reference proteome</keyword>
<dbReference type="EMBL" id="JBIAXI010000050">
    <property type="protein sequence ID" value="MFF4779443.1"/>
    <property type="molecule type" value="Genomic_DNA"/>
</dbReference>
<evidence type="ECO:0000313" key="2">
    <source>
        <dbReference type="Proteomes" id="UP001602119"/>
    </source>
</evidence>
<sequence>MDPGSPEGGVVLDRIVGPALPAAERARLADDVETFTDRRVERYWQLIGVLNGRPPFPPSVPAFEWFAAALRARG</sequence>
<reference evidence="1 2" key="1">
    <citation type="submission" date="2024-10" db="EMBL/GenBank/DDBJ databases">
        <title>The Natural Products Discovery Center: Release of the First 8490 Sequenced Strains for Exploring Actinobacteria Biosynthetic Diversity.</title>
        <authorList>
            <person name="Kalkreuter E."/>
            <person name="Kautsar S.A."/>
            <person name="Yang D."/>
            <person name="Bader C.D."/>
            <person name="Teijaro C.N."/>
            <person name="Fluegel L."/>
            <person name="Davis C.M."/>
            <person name="Simpson J.R."/>
            <person name="Lauterbach L."/>
            <person name="Steele A.D."/>
            <person name="Gui C."/>
            <person name="Meng S."/>
            <person name="Li G."/>
            <person name="Viehrig K."/>
            <person name="Ye F."/>
            <person name="Su P."/>
            <person name="Kiefer A.F."/>
            <person name="Nichols A."/>
            <person name="Cepeda A.J."/>
            <person name="Yan W."/>
            <person name="Fan B."/>
            <person name="Jiang Y."/>
            <person name="Adhikari A."/>
            <person name="Zheng C.-J."/>
            <person name="Schuster L."/>
            <person name="Cowan T.M."/>
            <person name="Smanski M.J."/>
            <person name="Chevrette M.G."/>
            <person name="De Carvalho L.P.S."/>
            <person name="Shen B."/>
        </authorList>
    </citation>
    <scope>NUCLEOTIDE SEQUENCE [LARGE SCALE GENOMIC DNA]</scope>
    <source>
        <strain evidence="1 2">NPDC001281</strain>
    </source>
</reference>